<protein>
    <submittedName>
        <fullName evidence="1">RCG44224</fullName>
    </submittedName>
</protein>
<sequence length="51" mass="5392">MVTPIPEGFLLISSPPCPLGNCAHECGVCGSQKKVSAPLELEMQVVVTHLM</sequence>
<name>A6J7F8_RAT</name>
<dbReference type="Proteomes" id="UP000234681">
    <property type="component" value="Chromosome 17"/>
</dbReference>
<evidence type="ECO:0000313" key="2">
    <source>
        <dbReference type="Proteomes" id="UP000234681"/>
    </source>
</evidence>
<accession>A6J7F8</accession>
<proteinExistence type="predicted"/>
<reference evidence="2" key="1">
    <citation type="submission" date="2005-09" db="EMBL/GenBank/DDBJ databases">
        <authorList>
            <person name="Mural R.J."/>
            <person name="Li P.W."/>
            <person name="Adams M.D."/>
            <person name="Amanatides P.G."/>
            <person name="Baden-Tillson H."/>
            <person name="Barnstead M."/>
            <person name="Chin S.H."/>
            <person name="Dew I."/>
            <person name="Evans C.A."/>
            <person name="Ferriera S."/>
            <person name="Flanigan M."/>
            <person name="Fosler C."/>
            <person name="Glodek A."/>
            <person name="Gu Z."/>
            <person name="Holt R.A."/>
            <person name="Jennings D."/>
            <person name="Kraft C.L."/>
            <person name="Lu F."/>
            <person name="Nguyen T."/>
            <person name="Nusskern D.R."/>
            <person name="Pfannkoch C.M."/>
            <person name="Sitter C."/>
            <person name="Sutton G.G."/>
            <person name="Venter J.C."/>
            <person name="Wang Z."/>
            <person name="Woodage T."/>
            <person name="Zheng X.H."/>
            <person name="Zhong F."/>
        </authorList>
    </citation>
    <scope>NUCLEOTIDE SEQUENCE [LARGE SCALE GENOMIC DNA]</scope>
    <source>
        <strain>BN</strain>
        <strain evidence="2">Sprague-Dawley</strain>
    </source>
</reference>
<dbReference type="EMBL" id="CH473977">
    <property type="protein sequence ID" value="EDL98308.1"/>
    <property type="molecule type" value="Genomic_DNA"/>
</dbReference>
<organism evidence="1 2">
    <name type="scientific">Rattus norvegicus</name>
    <name type="common">Rat</name>
    <dbReference type="NCBI Taxonomy" id="10116"/>
    <lineage>
        <taxon>Eukaryota</taxon>
        <taxon>Metazoa</taxon>
        <taxon>Chordata</taxon>
        <taxon>Craniata</taxon>
        <taxon>Vertebrata</taxon>
        <taxon>Euteleostomi</taxon>
        <taxon>Mammalia</taxon>
        <taxon>Eutheria</taxon>
        <taxon>Euarchontoglires</taxon>
        <taxon>Glires</taxon>
        <taxon>Rodentia</taxon>
        <taxon>Myomorpha</taxon>
        <taxon>Muroidea</taxon>
        <taxon>Muridae</taxon>
        <taxon>Murinae</taxon>
        <taxon>Rattus</taxon>
    </lineage>
</organism>
<dbReference type="AlphaFoldDB" id="A6J7F8"/>
<gene>
    <name evidence="1" type="ORF">rCG_44224</name>
</gene>
<evidence type="ECO:0000313" key="1">
    <source>
        <dbReference type="EMBL" id="EDL98308.1"/>
    </source>
</evidence>